<dbReference type="Pfam" id="PF05838">
    <property type="entry name" value="Glyco_hydro_108"/>
    <property type="match status" value="1"/>
</dbReference>
<comment type="caution">
    <text evidence="5">The sequence shown here is derived from an EMBL/GenBank/DDBJ whole genome shotgun (WGS) entry which is preliminary data.</text>
</comment>
<dbReference type="EMBL" id="JACHIL010000001">
    <property type="protein sequence ID" value="MBB5090299.1"/>
    <property type="molecule type" value="Genomic_DNA"/>
</dbReference>
<evidence type="ECO:0000256" key="2">
    <source>
        <dbReference type="SAM" id="Phobius"/>
    </source>
</evidence>
<evidence type="ECO:0000259" key="4">
    <source>
        <dbReference type="Pfam" id="PF09374"/>
    </source>
</evidence>
<feature type="compositionally biased region" description="Polar residues" evidence="1">
    <location>
        <begin position="173"/>
        <end position="183"/>
    </location>
</feature>
<keyword evidence="2" id="KW-0812">Transmembrane</keyword>
<name>A0A7W8ENJ6_9HYPH</name>
<reference evidence="5 6" key="1">
    <citation type="submission" date="2020-08" db="EMBL/GenBank/DDBJ databases">
        <title>Genomic Encyclopedia of Type Strains, Phase IV (KMG-IV): sequencing the most valuable type-strain genomes for metagenomic binning, comparative biology and taxonomic classification.</title>
        <authorList>
            <person name="Goeker M."/>
        </authorList>
    </citation>
    <scope>NUCLEOTIDE SEQUENCE [LARGE SCALE GENOMIC DNA]</scope>
    <source>
        <strain evidence="5 6">DSM 25620</strain>
    </source>
</reference>
<keyword evidence="6" id="KW-1185">Reference proteome</keyword>
<evidence type="ECO:0000313" key="5">
    <source>
        <dbReference type="EMBL" id="MBB5090299.1"/>
    </source>
</evidence>
<protein>
    <submittedName>
        <fullName evidence="5">Lysozyme family protein</fullName>
    </submittedName>
</protein>
<evidence type="ECO:0000313" key="6">
    <source>
        <dbReference type="Proteomes" id="UP000531231"/>
    </source>
</evidence>
<feature type="domain" description="TtsA-like Glycoside hydrolase family 108" evidence="3">
    <location>
        <begin position="11"/>
        <end position="94"/>
    </location>
</feature>
<evidence type="ECO:0000259" key="3">
    <source>
        <dbReference type="Pfam" id="PF05838"/>
    </source>
</evidence>
<dbReference type="InterPro" id="IPR018537">
    <property type="entry name" value="Peptidoglycan-bd_3"/>
</dbReference>
<dbReference type="RefSeq" id="WP_151158756.1">
    <property type="nucleotide sequence ID" value="NZ_JACHIL010000001.1"/>
</dbReference>
<evidence type="ECO:0000256" key="1">
    <source>
        <dbReference type="SAM" id="MobiDB-lite"/>
    </source>
</evidence>
<dbReference type="Pfam" id="PF09374">
    <property type="entry name" value="PG_binding_3"/>
    <property type="match status" value="1"/>
</dbReference>
<gene>
    <name evidence="5" type="ORF">HNQ68_000811</name>
</gene>
<keyword evidence="2" id="KW-1133">Transmembrane helix</keyword>
<feature type="domain" description="Peptidoglycan binding" evidence="4">
    <location>
        <begin position="98"/>
        <end position="158"/>
    </location>
</feature>
<accession>A0A7W8ENJ6</accession>
<proteinExistence type="predicted"/>
<dbReference type="AlphaFoldDB" id="A0A7W8ENJ6"/>
<organism evidence="5 6">
    <name type="scientific">Pseudochrobactrum saccharolyticum</name>
    <dbReference type="NCBI Taxonomy" id="354352"/>
    <lineage>
        <taxon>Bacteria</taxon>
        <taxon>Pseudomonadati</taxon>
        <taxon>Pseudomonadota</taxon>
        <taxon>Alphaproteobacteria</taxon>
        <taxon>Hyphomicrobiales</taxon>
        <taxon>Brucellaceae</taxon>
        <taxon>Pseudochrobactrum</taxon>
    </lineage>
</organism>
<dbReference type="InterPro" id="IPR023346">
    <property type="entry name" value="Lysozyme-like_dom_sf"/>
</dbReference>
<feature type="transmembrane region" description="Helical" evidence="2">
    <location>
        <begin position="222"/>
        <end position="242"/>
    </location>
</feature>
<sequence>MAKGTFLNVLPYVFEEEGGYVNHPADPGGHTNMGITLATLSAWMGTKASAADIRNLSQKTAADIYKKNYWDKIAGDVLPAGIDYAVFDFAINSGPARAAKALQKIAGTSQDGIIGDQTLSALNLRDPASVINNLCDLRQNWLQTLSAFKTFGKGWTARVKRVRNRSLALANEASGQSKKTKPNQPRETKISIPPILKKPETLAPLSGALTGITAMASGNGPVQIAVAVILVVLTIAVLWHFLSRRKN</sequence>
<keyword evidence="2" id="KW-0472">Membrane</keyword>
<dbReference type="Proteomes" id="UP000531231">
    <property type="component" value="Unassembled WGS sequence"/>
</dbReference>
<dbReference type="SUPFAM" id="SSF53955">
    <property type="entry name" value="Lysozyme-like"/>
    <property type="match status" value="1"/>
</dbReference>
<dbReference type="InterPro" id="IPR008565">
    <property type="entry name" value="TtsA-like_GH18_dom"/>
</dbReference>
<dbReference type="CDD" id="cd13926">
    <property type="entry name" value="N-acetylmuramidase_GH108"/>
    <property type="match status" value="1"/>
</dbReference>
<dbReference type="Gene3D" id="1.20.141.10">
    <property type="entry name" value="Chitosanase, subunit A, domain 1"/>
    <property type="match status" value="1"/>
</dbReference>
<feature type="region of interest" description="Disordered" evidence="1">
    <location>
        <begin position="170"/>
        <end position="193"/>
    </location>
</feature>